<dbReference type="EMBL" id="JBHUCO010000037">
    <property type="protein sequence ID" value="MFD1521685.1"/>
    <property type="molecule type" value="Genomic_DNA"/>
</dbReference>
<dbReference type="Proteomes" id="UP001597114">
    <property type="component" value="Unassembled WGS sequence"/>
</dbReference>
<name>A0ABW4F4K5_9PSEU</name>
<evidence type="ECO:0000313" key="6">
    <source>
        <dbReference type="Proteomes" id="UP001597114"/>
    </source>
</evidence>
<comment type="caution">
    <text evidence="5">The sequence shown here is derived from an EMBL/GenBank/DDBJ whole genome shotgun (WGS) entry which is preliminary data.</text>
</comment>
<dbReference type="InterPro" id="IPR008978">
    <property type="entry name" value="HSP20-like_chaperone"/>
</dbReference>
<dbReference type="PROSITE" id="PS01031">
    <property type="entry name" value="SHSP"/>
    <property type="match status" value="1"/>
</dbReference>
<keyword evidence="6" id="KW-1185">Reference proteome</keyword>
<gene>
    <name evidence="5" type="ORF">ACFSJD_29595</name>
</gene>
<comment type="similarity">
    <text evidence="1 2">Belongs to the small heat shock protein (HSP20) family.</text>
</comment>
<feature type="region of interest" description="Disordered" evidence="3">
    <location>
        <begin position="131"/>
        <end position="153"/>
    </location>
</feature>
<dbReference type="InterPro" id="IPR031107">
    <property type="entry name" value="Small_HSP"/>
</dbReference>
<organism evidence="5 6">
    <name type="scientific">Pseudonocardia yunnanensis</name>
    <dbReference type="NCBI Taxonomy" id="58107"/>
    <lineage>
        <taxon>Bacteria</taxon>
        <taxon>Bacillati</taxon>
        <taxon>Actinomycetota</taxon>
        <taxon>Actinomycetes</taxon>
        <taxon>Pseudonocardiales</taxon>
        <taxon>Pseudonocardiaceae</taxon>
        <taxon>Pseudonocardia</taxon>
    </lineage>
</organism>
<evidence type="ECO:0000256" key="3">
    <source>
        <dbReference type="SAM" id="MobiDB-lite"/>
    </source>
</evidence>
<evidence type="ECO:0000313" key="5">
    <source>
        <dbReference type="EMBL" id="MFD1521685.1"/>
    </source>
</evidence>
<reference evidence="6" key="1">
    <citation type="journal article" date="2019" name="Int. J. Syst. Evol. Microbiol.">
        <title>The Global Catalogue of Microorganisms (GCM) 10K type strain sequencing project: providing services to taxonomists for standard genome sequencing and annotation.</title>
        <authorList>
            <consortium name="The Broad Institute Genomics Platform"/>
            <consortium name="The Broad Institute Genome Sequencing Center for Infectious Disease"/>
            <person name="Wu L."/>
            <person name="Ma J."/>
        </authorList>
    </citation>
    <scope>NUCLEOTIDE SEQUENCE [LARGE SCALE GENOMIC DNA]</scope>
    <source>
        <strain evidence="6">CCM 7043</strain>
    </source>
</reference>
<evidence type="ECO:0000259" key="4">
    <source>
        <dbReference type="PROSITE" id="PS01031"/>
    </source>
</evidence>
<dbReference type="CDD" id="cd06464">
    <property type="entry name" value="ACD_sHsps-like"/>
    <property type="match status" value="1"/>
</dbReference>
<feature type="domain" description="SHSP" evidence="4">
    <location>
        <begin position="27"/>
        <end position="141"/>
    </location>
</feature>
<dbReference type="RefSeq" id="WP_344723987.1">
    <property type="nucleotide sequence ID" value="NZ_BAAAUS010000024.1"/>
</dbReference>
<proteinExistence type="inferred from homology"/>
<accession>A0ABW4F4K5</accession>
<sequence length="153" mass="16754">MSTLSLWARRDPFAEFDGLFRRYAEPVARQGFVPAAEVERDGEDAVVRLELPGLDAEKDVTVEIDGGKLVVRGERRDERTEDRDGRTLREVRYGSFRRSFGLPAHVTADAVTASYDAGVLTVRVAGAHSGNGARRIPVTAGTPEIESDERPAA</sequence>
<dbReference type="Gene3D" id="2.60.40.790">
    <property type="match status" value="1"/>
</dbReference>
<dbReference type="InterPro" id="IPR002068">
    <property type="entry name" value="A-crystallin/Hsp20_dom"/>
</dbReference>
<dbReference type="SUPFAM" id="SSF49764">
    <property type="entry name" value="HSP20-like chaperones"/>
    <property type="match status" value="1"/>
</dbReference>
<dbReference type="PANTHER" id="PTHR11527">
    <property type="entry name" value="HEAT-SHOCK PROTEIN 20 FAMILY MEMBER"/>
    <property type="match status" value="1"/>
</dbReference>
<protein>
    <submittedName>
        <fullName evidence="5">Hsp20/alpha crystallin family protein</fullName>
    </submittedName>
</protein>
<dbReference type="Pfam" id="PF00011">
    <property type="entry name" value="HSP20"/>
    <property type="match status" value="1"/>
</dbReference>
<evidence type="ECO:0000256" key="1">
    <source>
        <dbReference type="PROSITE-ProRule" id="PRU00285"/>
    </source>
</evidence>
<evidence type="ECO:0000256" key="2">
    <source>
        <dbReference type="RuleBase" id="RU003616"/>
    </source>
</evidence>